<dbReference type="GO" id="GO:1904294">
    <property type="term" value="P:positive regulation of ERAD pathway"/>
    <property type="evidence" value="ECO:0007669"/>
    <property type="project" value="TreeGrafter"/>
</dbReference>
<gene>
    <name evidence="3" type="primary">TMEM259_1</name>
    <name evidence="3" type="ORF">Bhyg_15001</name>
</gene>
<dbReference type="GO" id="GO:0005783">
    <property type="term" value="C:endoplasmic reticulum"/>
    <property type="evidence" value="ECO:0007669"/>
    <property type="project" value="TreeGrafter"/>
</dbReference>
<dbReference type="Pfam" id="PF09746">
    <property type="entry name" value="Membralin"/>
    <property type="match status" value="1"/>
</dbReference>
<dbReference type="PANTHER" id="PTHR21650:SF4">
    <property type="entry name" value="MEMBRALIN"/>
    <property type="match status" value="1"/>
</dbReference>
<evidence type="ECO:0000256" key="1">
    <source>
        <dbReference type="SAM" id="MobiDB-lite"/>
    </source>
</evidence>
<dbReference type="Proteomes" id="UP001151699">
    <property type="component" value="Chromosome C"/>
</dbReference>
<evidence type="ECO:0000313" key="4">
    <source>
        <dbReference type="Proteomes" id="UP001151699"/>
    </source>
</evidence>
<proteinExistence type="predicted"/>
<organism evidence="3 4">
    <name type="scientific">Pseudolycoriella hygida</name>
    <dbReference type="NCBI Taxonomy" id="35572"/>
    <lineage>
        <taxon>Eukaryota</taxon>
        <taxon>Metazoa</taxon>
        <taxon>Ecdysozoa</taxon>
        <taxon>Arthropoda</taxon>
        <taxon>Hexapoda</taxon>
        <taxon>Insecta</taxon>
        <taxon>Pterygota</taxon>
        <taxon>Neoptera</taxon>
        <taxon>Endopterygota</taxon>
        <taxon>Diptera</taxon>
        <taxon>Nematocera</taxon>
        <taxon>Sciaroidea</taxon>
        <taxon>Sciaridae</taxon>
        <taxon>Pseudolycoriella</taxon>
    </lineage>
</organism>
<dbReference type="EMBL" id="WJQU01000004">
    <property type="protein sequence ID" value="KAJ6636411.1"/>
    <property type="molecule type" value="Genomic_DNA"/>
</dbReference>
<dbReference type="AlphaFoldDB" id="A0A9Q0MR13"/>
<name>A0A9Q0MR13_9DIPT</name>
<keyword evidence="2" id="KW-1133">Transmembrane helix</keyword>
<feature type="transmembrane region" description="Helical" evidence="2">
    <location>
        <begin position="399"/>
        <end position="419"/>
    </location>
</feature>
<feature type="region of interest" description="Disordered" evidence="1">
    <location>
        <begin position="236"/>
        <end position="299"/>
    </location>
</feature>
<reference evidence="3" key="1">
    <citation type="submission" date="2022-07" db="EMBL/GenBank/DDBJ databases">
        <authorList>
            <person name="Trinca V."/>
            <person name="Uliana J.V.C."/>
            <person name="Torres T.T."/>
            <person name="Ward R.J."/>
            <person name="Monesi N."/>
        </authorList>
    </citation>
    <scope>NUCLEOTIDE SEQUENCE</scope>
    <source>
        <strain evidence="3">HSMRA1968</strain>
        <tissue evidence="3">Whole embryos</tissue>
    </source>
</reference>
<keyword evidence="4" id="KW-1185">Reference proteome</keyword>
<evidence type="ECO:0000256" key="2">
    <source>
        <dbReference type="SAM" id="Phobius"/>
    </source>
</evidence>
<feature type="region of interest" description="Disordered" evidence="1">
    <location>
        <begin position="171"/>
        <end position="191"/>
    </location>
</feature>
<dbReference type="OrthoDB" id="6779347at2759"/>
<feature type="compositionally biased region" description="Basic and acidic residues" evidence="1">
    <location>
        <begin position="252"/>
        <end position="270"/>
    </location>
</feature>
<keyword evidence="2" id="KW-0472">Membrane</keyword>
<feature type="compositionally biased region" description="Basic and acidic residues" evidence="1">
    <location>
        <begin position="236"/>
        <end position="246"/>
    </location>
</feature>
<comment type="caution">
    <text evidence="3">The sequence shown here is derived from an EMBL/GenBank/DDBJ whole genome shotgun (WGS) entry which is preliminary data.</text>
</comment>
<sequence>MKFDENQRRVEAYIETLNQIMTDVAAGSNVPETNSVPTPNAGANNLNNNINNNNRPRPVDPLISVRDRLFHTLFIKTALAYAQAFPKPARRIIELCFLLTALGAFFILIYIHITFSQTPATCLEHVKESWPRDGILRVEILRQLPNEKLVEVDVNESHLTLLRNKNNGRLVSIDPSKPLPNEQGDEHHGEIDHTQQLQATASLNDANSEILPTEFSQNHSDRVVIETTTNLLKHESDCSIGSKDESHEVDEIDRSESEGTHAIDNDRKETLIYPNETYDKVQSNDESEESETEKRSTAEWQEEEYIVEYSLEYGFLRLSSSTRKKLNIPVQTVLLDPQKDSCFGDPLSRFILRQFLGYDDLLMASVKVLAEQEDNKGFLRNVVTGEHYRFVSMWWFSRGSYPAAFFIMILFTVSISMLLRYSHHQIFVFIGEY</sequence>
<evidence type="ECO:0000313" key="3">
    <source>
        <dbReference type="EMBL" id="KAJ6636411.1"/>
    </source>
</evidence>
<dbReference type="PANTHER" id="PTHR21650">
    <property type="entry name" value="MEMBRALIN/KINETOCHORE PROTEIN NUF2"/>
    <property type="match status" value="1"/>
</dbReference>
<protein>
    <submittedName>
        <fullName evidence="3">Membralin</fullName>
    </submittedName>
</protein>
<dbReference type="GO" id="GO:0034976">
    <property type="term" value="P:response to endoplasmic reticulum stress"/>
    <property type="evidence" value="ECO:0007669"/>
    <property type="project" value="TreeGrafter"/>
</dbReference>
<dbReference type="InterPro" id="IPR019144">
    <property type="entry name" value="Membralin"/>
</dbReference>
<keyword evidence="2" id="KW-0812">Transmembrane</keyword>
<feature type="transmembrane region" description="Helical" evidence="2">
    <location>
        <begin position="92"/>
        <end position="113"/>
    </location>
</feature>
<accession>A0A9Q0MR13</accession>